<keyword evidence="4" id="KW-0809">Transit peptide</keyword>
<keyword evidence="2 9" id="KW-0409">Iron storage</keyword>
<dbReference type="PROSITE" id="PS00204">
    <property type="entry name" value="FERRITIN_2"/>
    <property type="match status" value="1"/>
</dbReference>
<name>A0ABM3BN03_GOSHI</name>
<keyword evidence="5 9" id="KW-0408">Iron</keyword>
<comment type="catalytic activity">
    <reaction evidence="8 9">
        <text>4 Fe(2+) + O2 + 4 H(+) = 4 Fe(3+) + 2 H2O</text>
        <dbReference type="Rhea" id="RHEA:11148"/>
        <dbReference type="ChEBI" id="CHEBI:15377"/>
        <dbReference type="ChEBI" id="CHEBI:15378"/>
        <dbReference type="ChEBI" id="CHEBI:15379"/>
        <dbReference type="ChEBI" id="CHEBI:29033"/>
        <dbReference type="ChEBI" id="CHEBI:29034"/>
        <dbReference type="EC" id="1.16.3.1"/>
    </reaction>
</comment>
<reference evidence="11" key="1">
    <citation type="journal article" date="2020" name="Nat. Genet.">
        <title>Genomic diversifications of five Gossypium allopolyploid species and their impact on cotton improvement.</title>
        <authorList>
            <person name="Chen Z.J."/>
            <person name="Sreedasyam A."/>
            <person name="Ando A."/>
            <person name="Song Q."/>
            <person name="De Santiago L.M."/>
            <person name="Hulse-Kemp A.M."/>
            <person name="Ding M."/>
            <person name="Ye W."/>
            <person name="Kirkbride R.C."/>
            <person name="Jenkins J."/>
            <person name="Plott C."/>
            <person name="Lovell J."/>
            <person name="Lin Y.M."/>
            <person name="Vaughn R."/>
            <person name="Liu B."/>
            <person name="Simpson S."/>
            <person name="Scheffler B.E."/>
            <person name="Wen L."/>
            <person name="Saski C.A."/>
            <person name="Grover C.E."/>
            <person name="Hu G."/>
            <person name="Conover J.L."/>
            <person name="Carlson J.W."/>
            <person name="Shu S."/>
            <person name="Boston L.B."/>
            <person name="Williams M."/>
            <person name="Peterson D.G."/>
            <person name="McGee K."/>
            <person name="Jones D.C."/>
            <person name="Wendel J.F."/>
            <person name="Stelly D.M."/>
            <person name="Grimwood J."/>
            <person name="Schmutz J."/>
        </authorList>
    </citation>
    <scope>NUCLEOTIDE SEQUENCE [LARGE SCALE GENOMIC DNA]</scope>
    <source>
        <strain evidence="11">cv. TM-1</strain>
    </source>
</reference>
<evidence type="ECO:0000313" key="11">
    <source>
        <dbReference type="Proteomes" id="UP000818029"/>
    </source>
</evidence>
<feature type="domain" description="Ferritin-like diiron" evidence="10">
    <location>
        <begin position="91"/>
        <end position="244"/>
    </location>
</feature>
<comment type="subunit">
    <text evidence="7">Oligomer of 24 subunits. There are two types of subunits: L (light) chain and H (heavy) chain. The major chain can be light or heavy, depending on the species and tissue type. The functional molecule forms a roughly spherical shell with a diameter of 12 nm and contains a central cavity into which the insoluble mineral iron core is deposited.</text>
</comment>
<dbReference type="PANTHER" id="PTHR11431">
    <property type="entry name" value="FERRITIN"/>
    <property type="match status" value="1"/>
</dbReference>
<dbReference type="CDD" id="cd01056">
    <property type="entry name" value="Euk_Ferritin"/>
    <property type="match status" value="1"/>
</dbReference>
<dbReference type="InterPro" id="IPR008331">
    <property type="entry name" value="Ferritin_DPS_dom"/>
</dbReference>
<sequence length="289" mass="32090">MLLKVAPAFSLVNSQVEPQSLPLFSSVPSAQSASSFLRLSSPSNGVGSAVVFASKGSENKPLTGVVFEPFEEVKKELNLVPTLPQVSLARQKFSEECEAAINQQINVESSISYGYHAMFAYFDRDNVALEGFAKFFNELSLRDRGQVEKLMRYQNKRGGRVQLLEISLPLSEFDHGVKGHALHAMEFALSMEKIANARLLHVHRIALRNHDAQLADFVESEFLSMQVEAIKKIAEHVSQLRRVGAGHVWLVLGRLSSQTCFRKPFHIFQAFPPKAGQAFPHKAGQGEDL</sequence>
<dbReference type="Proteomes" id="UP000818029">
    <property type="component" value="Chromosome A05"/>
</dbReference>
<gene>
    <name evidence="12" type="primary">LOC107960065</name>
</gene>
<comment type="similarity">
    <text evidence="1 9">Belongs to the ferritin family.</text>
</comment>
<comment type="function">
    <text evidence="6">Stores iron in a soluble, non-toxic, readily available form. Important for iron homeostasis. Has ferroxidase activity. Iron is taken up in the ferrous form and deposited as ferric hydroxides after oxidation.</text>
</comment>
<evidence type="ECO:0000256" key="2">
    <source>
        <dbReference type="ARBA" id="ARBA00022434"/>
    </source>
</evidence>
<dbReference type="Gene3D" id="1.20.1260.10">
    <property type="match status" value="1"/>
</dbReference>
<evidence type="ECO:0000256" key="7">
    <source>
        <dbReference type="ARBA" id="ARBA00026060"/>
    </source>
</evidence>
<keyword evidence="11" id="KW-1185">Reference proteome</keyword>
<proteinExistence type="inferred from homology"/>
<evidence type="ECO:0000256" key="1">
    <source>
        <dbReference type="ARBA" id="ARBA00007513"/>
    </source>
</evidence>
<dbReference type="EC" id="1.16.3.1" evidence="9"/>
<evidence type="ECO:0000256" key="3">
    <source>
        <dbReference type="ARBA" id="ARBA00022723"/>
    </source>
</evidence>
<dbReference type="InterPro" id="IPR014034">
    <property type="entry name" value="Ferritin_CS"/>
</dbReference>
<dbReference type="PANTHER" id="PTHR11431:SF126">
    <property type="entry name" value="FERRITIN-2, CHLOROPLASTIC-RELATED"/>
    <property type="match status" value="1"/>
</dbReference>
<dbReference type="RefSeq" id="XP_040968440.1">
    <property type="nucleotide sequence ID" value="XM_041112506.1"/>
</dbReference>
<reference evidence="12" key="2">
    <citation type="submission" date="2025-08" db="UniProtKB">
        <authorList>
            <consortium name="RefSeq"/>
        </authorList>
    </citation>
    <scope>IDENTIFICATION</scope>
</reference>
<evidence type="ECO:0000256" key="8">
    <source>
        <dbReference type="ARBA" id="ARBA00047990"/>
    </source>
</evidence>
<comment type="function">
    <text evidence="9">Stores iron in a soluble, non-toxic, readily available form. Important for iron homeostasis. Iron is taken up in the ferrous form and deposited as ferric hydroxides after oxidation.</text>
</comment>
<dbReference type="SUPFAM" id="SSF47240">
    <property type="entry name" value="Ferritin-like"/>
    <property type="match status" value="1"/>
</dbReference>
<dbReference type="GeneID" id="107960065"/>
<dbReference type="InterPro" id="IPR009078">
    <property type="entry name" value="Ferritin-like_SF"/>
</dbReference>
<evidence type="ECO:0000259" key="10">
    <source>
        <dbReference type="PROSITE" id="PS50905"/>
    </source>
</evidence>
<accession>A0ABM3BN03</accession>
<evidence type="ECO:0000256" key="6">
    <source>
        <dbReference type="ARBA" id="ARBA00025111"/>
    </source>
</evidence>
<dbReference type="InterPro" id="IPR012347">
    <property type="entry name" value="Ferritin-like"/>
</dbReference>
<dbReference type="PROSITE" id="PS50905">
    <property type="entry name" value="FERRITIN_LIKE"/>
    <property type="match status" value="1"/>
</dbReference>
<organism evidence="11 12">
    <name type="scientific">Gossypium hirsutum</name>
    <name type="common">Upland cotton</name>
    <name type="synonym">Gossypium mexicanum</name>
    <dbReference type="NCBI Taxonomy" id="3635"/>
    <lineage>
        <taxon>Eukaryota</taxon>
        <taxon>Viridiplantae</taxon>
        <taxon>Streptophyta</taxon>
        <taxon>Embryophyta</taxon>
        <taxon>Tracheophyta</taxon>
        <taxon>Spermatophyta</taxon>
        <taxon>Magnoliopsida</taxon>
        <taxon>eudicotyledons</taxon>
        <taxon>Gunneridae</taxon>
        <taxon>Pentapetalae</taxon>
        <taxon>rosids</taxon>
        <taxon>malvids</taxon>
        <taxon>Malvales</taxon>
        <taxon>Malvaceae</taxon>
        <taxon>Malvoideae</taxon>
        <taxon>Gossypium</taxon>
    </lineage>
</organism>
<dbReference type="InterPro" id="IPR009040">
    <property type="entry name" value="Ferritin-like_diiron"/>
</dbReference>
<keyword evidence="9" id="KW-0560">Oxidoreductase</keyword>
<evidence type="ECO:0000313" key="12">
    <source>
        <dbReference type="RefSeq" id="XP_040968440.1"/>
    </source>
</evidence>
<evidence type="ECO:0000256" key="4">
    <source>
        <dbReference type="ARBA" id="ARBA00022946"/>
    </source>
</evidence>
<dbReference type="Pfam" id="PF00210">
    <property type="entry name" value="Ferritin"/>
    <property type="match status" value="1"/>
</dbReference>
<protein>
    <recommendedName>
        <fullName evidence="9">Ferritin</fullName>
        <ecNumber evidence="9">1.16.3.1</ecNumber>
    </recommendedName>
</protein>
<evidence type="ECO:0000256" key="5">
    <source>
        <dbReference type="ARBA" id="ARBA00023004"/>
    </source>
</evidence>
<evidence type="ECO:0000256" key="9">
    <source>
        <dbReference type="RuleBase" id="RU361145"/>
    </source>
</evidence>
<keyword evidence="3 9" id="KW-0479">Metal-binding</keyword>
<dbReference type="InterPro" id="IPR001519">
    <property type="entry name" value="Ferritin"/>
</dbReference>